<sequence>MAMSLAIGLRILFCVLGCVMLATLIYTLSVDGFPFRKDLLTPWMLATLIDFYINVLVLGTEILQRYAKHWIKVFTSDMDIGLDEGNISRCIAIVFLGENGNKLGIMFKLPVVPIGITTCFYIVLQFLKLSIHDALEDPIHYVLLRYPTKDGVEDKRRFSVVTAKIFFSALGCLMLATLVYTLLTDGSPFCGELFTP</sequence>
<gene>
    <name evidence="1" type="ORF">RHMOL_Rhmol06G0129500</name>
</gene>
<dbReference type="EMBL" id="CM046393">
    <property type="protein sequence ID" value="KAI8550719.1"/>
    <property type="molecule type" value="Genomic_DNA"/>
</dbReference>
<evidence type="ECO:0000313" key="2">
    <source>
        <dbReference type="Proteomes" id="UP001062846"/>
    </source>
</evidence>
<comment type="caution">
    <text evidence="1">The sequence shown here is derived from an EMBL/GenBank/DDBJ whole genome shotgun (WGS) entry which is preliminary data.</text>
</comment>
<organism evidence="1 2">
    <name type="scientific">Rhododendron molle</name>
    <name type="common">Chinese azalea</name>
    <name type="synonym">Azalea mollis</name>
    <dbReference type="NCBI Taxonomy" id="49168"/>
    <lineage>
        <taxon>Eukaryota</taxon>
        <taxon>Viridiplantae</taxon>
        <taxon>Streptophyta</taxon>
        <taxon>Embryophyta</taxon>
        <taxon>Tracheophyta</taxon>
        <taxon>Spermatophyta</taxon>
        <taxon>Magnoliopsida</taxon>
        <taxon>eudicotyledons</taxon>
        <taxon>Gunneridae</taxon>
        <taxon>Pentapetalae</taxon>
        <taxon>asterids</taxon>
        <taxon>Ericales</taxon>
        <taxon>Ericaceae</taxon>
        <taxon>Ericoideae</taxon>
        <taxon>Rhodoreae</taxon>
        <taxon>Rhododendron</taxon>
    </lineage>
</organism>
<reference evidence="1" key="1">
    <citation type="submission" date="2022-02" db="EMBL/GenBank/DDBJ databases">
        <title>Plant Genome Project.</title>
        <authorList>
            <person name="Zhang R.-G."/>
        </authorList>
    </citation>
    <scope>NUCLEOTIDE SEQUENCE</scope>
    <source>
        <strain evidence="1">AT1</strain>
    </source>
</reference>
<proteinExistence type="predicted"/>
<keyword evidence="2" id="KW-1185">Reference proteome</keyword>
<name>A0ACC0ND35_RHOML</name>
<evidence type="ECO:0000313" key="1">
    <source>
        <dbReference type="EMBL" id="KAI8550719.1"/>
    </source>
</evidence>
<protein>
    <submittedName>
        <fullName evidence="1">Uncharacterized protein</fullName>
    </submittedName>
</protein>
<dbReference type="Proteomes" id="UP001062846">
    <property type="component" value="Chromosome 6"/>
</dbReference>
<accession>A0ACC0ND35</accession>